<keyword evidence="2 6" id="KW-0732">Signal</keyword>
<dbReference type="RefSeq" id="XP_017021097.1">
    <property type="nucleotide sequence ID" value="XM_017165608.2"/>
</dbReference>
<dbReference type="Pfam" id="PF01607">
    <property type="entry name" value="CBM_14"/>
    <property type="match status" value="3"/>
</dbReference>
<feature type="signal peptide" evidence="6">
    <location>
        <begin position="1"/>
        <end position="22"/>
    </location>
</feature>
<dbReference type="InterPro" id="IPR051940">
    <property type="entry name" value="Chitin_bind-dev_reg"/>
</dbReference>
<keyword evidence="5" id="KW-0325">Glycoprotein</keyword>
<feature type="domain" description="Chitin-binding type-2" evidence="7">
    <location>
        <begin position="216"/>
        <end position="280"/>
    </location>
</feature>
<reference evidence="9" key="1">
    <citation type="submission" date="2025-08" db="UniProtKB">
        <authorList>
            <consortium name="RefSeq"/>
        </authorList>
    </citation>
    <scope>IDENTIFICATION</scope>
    <source>
        <strain evidence="9">14028-0561.14</strain>
        <tissue evidence="9">Whole fly</tissue>
    </source>
</reference>
<dbReference type="GO" id="GO:0005576">
    <property type="term" value="C:extracellular region"/>
    <property type="evidence" value="ECO:0007669"/>
    <property type="project" value="InterPro"/>
</dbReference>
<evidence type="ECO:0000313" key="9">
    <source>
        <dbReference type="RefSeq" id="XP_017021097.1"/>
    </source>
</evidence>
<evidence type="ECO:0000256" key="2">
    <source>
        <dbReference type="ARBA" id="ARBA00022729"/>
    </source>
</evidence>
<sequence length="343" mass="38952">MRVPQCHIHLVFLLAYLTRCQAYSLEEKCRLLAGKDYIGDPSDCQGWAYCQDNRLIHRSSCTEGKLYNFRDGTCKNAMETKCYSNLDEICSTLQPGDYAADPANCQRFVSCEAREYASGGDCGEDQVFSNKLQTCVAEVAGCPQNNICSHMKDGLLMADPQTCNKYYKCHNGFATALNCSAGRYFNRITGHCQSWLPEHCSKDDETVPITPPSKDSHICSKYYQADRSGEQRFSDLMTCFGYYTCTSQFDVGEWNSCPWGTHFLWWSESCGSPEGISCSYNRCGNMNRLMVATINTGCREYTVCRDYRSTKSEKCPEDYPYFDELTGQCSRKFPNHRVCYMDG</sequence>
<dbReference type="GO" id="GO:0008061">
    <property type="term" value="F:chitin binding"/>
    <property type="evidence" value="ECO:0007669"/>
    <property type="project" value="UniProtKB-KW"/>
</dbReference>
<organism evidence="8 9">
    <name type="scientific">Drosophila kikkawai</name>
    <name type="common">Fruit fly</name>
    <dbReference type="NCBI Taxonomy" id="30033"/>
    <lineage>
        <taxon>Eukaryota</taxon>
        <taxon>Metazoa</taxon>
        <taxon>Ecdysozoa</taxon>
        <taxon>Arthropoda</taxon>
        <taxon>Hexapoda</taxon>
        <taxon>Insecta</taxon>
        <taxon>Pterygota</taxon>
        <taxon>Neoptera</taxon>
        <taxon>Endopterygota</taxon>
        <taxon>Diptera</taxon>
        <taxon>Brachycera</taxon>
        <taxon>Muscomorpha</taxon>
        <taxon>Ephydroidea</taxon>
        <taxon>Drosophilidae</taxon>
        <taxon>Drosophila</taxon>
        <taxon>Sophophora</taxon>
    </lineage>
</organism>
<evidence type="ECO:0000256" key="5">
    <source>
        <dbReference type="ARBA" id="ARBA00023180"/>
    </source>
</evidence>
<gene>
    <name evidence="9" type="primary">LOC108073829</name>
</gene>
<evidence type="ECO:0000256" key="6">
    <source>
        <dbReference type="SAM" id="SignalP"/>
    </source>
</evidence>
<keyword evidence="1" id="KW-0147">Chitin-binding</keyword>
<accession>A0A6P4HXL4</accession>
<protein>
    <submittedName>
        <fullName evidence="9">Peritrophin-44</fullName>
    </submittedName>
</protein>
<evidence type="ECO:0000256" key="1">
    <source>
        <dbReference type="ARBA" id="ARBA00022669"/>
    </source>
</evidence>
<dbReference type="SMART" id="SM00494">
    <property type="entry name" value="ChtBD2"/>
    <property type="match status" value="4"/>
</dbReference>
<dbReference type="Proteomes" id="UP001652661">
    <property type="component" value="Chromosome 3L"/>
</dbReference>
<evidence type="ECO:0000256" key="3">
    <source>
        <dbReference type="ARBA" id="ARBA00022737"/>
    </source>
</evidence>
<dbReference type="PANTHER" id="PTHR23301">
    <property type="entry name" value="CHITIN BINDING PERITROPHIN-A"/>
    <property type="match status" value="1"/>
</dbReference>
<feature type="domain" description="Chitin-binding type-2" evidence="7">
    <location>
        <begin position="145"/>
        <end position="202"/>
    </location>
</feature>
<feature type="domain" description="Chitin-binding type-2" evidence="7">
    <location>
        <begin position="26"/>
        <end position="84"/>
    </location>
</feature>
<keyword evidence="8" id="KW-1185">Reference proteome</keyword>
<name>A0A6P4HXL4_DROKI</name>
<dbReference type="InterPro" id="IPR002557">
    <property type="entry name" value="Chitin-bd_dom"/>
</dbReference>
<dbReference type="Gene3D" id="2.170.140.10">
    <property type="entry name" value="Chitin binding domain"/>
    <property type="match status" value="1"/>
</dbReference>
<keyword evidence="3" id="KW-0677">Repeat</keyword>
<dbReference type="PROSITE" id="PS50940">
    <property type="entry name" value="CHIT_BIND_II"/>
    <property type="match status" value="4"/>
</dbReference>
<dbReference type="OrthoDB" id="6020543at2759"/>
<keyword evidence="4" id="KW-1015">Disulfide bond</keyword>
<feature type="chain" id="PRO_5028026101" evidence="6">
    <location>
        <begin position="23"/>
        <end position="343"/>
    </location>
</feature>
<feature type="domain" description="Chitin-binding type-2" evidence="7">
    <location>
        <begin position="87"/>
        <end position="144"/>
    </location>
</feature>
<dbReference type="InterPro" id="IPR036508">
    <property type="entry name" value="Chitin-bd_dom_sf"/>
</dbReference>
<dbReference type="PANTHER" id="PTHR23301:SF106">
    <property type="entry name" value="CHITIN-BINDING TYPE-2 DOMAIN-CONTAINING PROTEIN-RELATED"/>
    <property type="match status" value="1"/>
</dbReference>
<evidence type="ECO:0000259" key="7">
    <source>
        <dbReference type="PROSITE" id="PS50940"/>
    </source>
</evidence>
<dbReference type="AlphaFoldDB" id="A0A6P4HXL4"/>
<dbReference type="SUPFAM" id="SSF57625">
    <property type="entry name" value="Invertebrate chitin-binding proteins"/>
    <property type="match status" value="4"/>
</dbReference>
<evidence type="ECO:0000313" key="8">
    <source>
        <dbReference type="Proteomes" id="UP001652661"/>
    </source>
</evidence>
<proteinExistence type="predicted"/>
<dbReference type="GeneID" id="108073829"/>
<evidence type="ECO:0000256" key="4">
    <source>
        <dbReference type="ARBA" id="ARBA00023157"/>
    </source>
</evidence>